<evidence type="ECO:0000256" key="1">
    <source>
        <dbReference type="SAM" id="MobiDB-lite"/>
    </source>
</evidence>
<dbReference type="Proteomes" id="UP001166286">
    <property type="component" value="Unassembled WGS sequence"/>
</dbReference>
<protein>
    <recommendedName>
        <fullName evidence="3">F5/8 type C domain-containing protein</fullName>
    </recommendedName>
</protein>
<feature type="region of interest" description="Disordered" evidence="1">
    <location>
        <begin position="32"/>
        <end position="51"/>
    </location>
</feature>
<dbReference type="PANTHER" id="PTHR32208:SF68">
    <property type="entry name" value="GALACTOSE OXIDASE"/>
    <property type="match status" value="1"/>
</dbReference>
<proteinExistence type="predicted"/>
<comment type="caution">
    <text evidence="4">The sequence shown here is derived from an EMBL/GenBank/DDBJ whole genome shotgun (WGS) entry which is preliminary data.</text>
</comment>
<keyword evidence="2" id="KW-0732">Signal</keyword>
<feature type="domain" description="F5/8 type C" evidence="3">
    <location>
        <begin position="65"/>
        <end position="217"/>
    </location>
</feature>
<dbReference type="PROSITE" id="PS50022">
    <property type="entry name" value="FA58C_3"/>
    <property type="match status" value="1"/>
</dbReference>
<dbReference type="Gene3D" id="2.60.40.10">
    <property type="entry name" value="Immunoglobulins"/>
    <property type="match status" value="1"/>
</dbReference>
<dbReference type="Gene3D" id="2.130.10.80">
    <property type="entry name" value="Galactose oxidase/kelch, beta-propeller"/>
    <property type="match status" value="1"/>
</dbReference>
<dbReference type="SUPFAM" id="SSF81296">
    <property type="entry name" value="E set domains"/>
    <property type="match status" value="1"/>
</dbReference>
<dbReference type="Pfam" id="PF00754">
    <property type="entry name" value="F5_F8_type_C"/>
    <property type="match status" value="1"/>
</dbReference>
<evidence type="ECO:0000259" key="3">
    <source>
        <dbReference type="PROSITE" id="PS50022"/>
    </source>
</evidence>
<dbReference type="InterPro" id="IPR008979">
    <property type="entry name" value="Galactose-bd-like_sf"/>
</dbReference>
<dbReference type="InterPro" id="IPR015202">
    <property type="entry name" value="GO-like_E_set"/>
</dbReference>
<feature type="chain" id="PRO_5041255176" description="F5/8 type C domain-containing protein" evidence="2">
    <location>
        <begin position="25"/>
        <end position="703"/>
    </location>
</feature>
<sequence length="703" mass="72941">MNYHLLSKMISLLTLILLFPLCPAKPITPEAANAGAASNSNQLEGKLSTEGSTTYDGAPVANIEAAPDAATVIAGNTSISQAGWTVVADSAEAGNPETDAIDGSTSTFWHTEYSPVTADLPHTITVDMGSSYLIGSITYLPRQDGGSNGNIGQHQILVSTDGDTFTLVAFGTWIDDDTLKTTIFTPINAQYVRIYAISEAGGRGPWSSCAEINVYTAEGDLPPSPVTYGAWGPTIEFPLVPVSATIEWSSGNLLVWSSYNPSTFGGSNLIQTITATYDPATQLVTQALITNTAHDMFCEGLSMDFTGQVFATGGNTDDATSFYDSPSNSWTAAAGMQIPRGYQAQVTVSTGEIFTIGASWSGGLGGKNGEIYNTAANTWTLLTGCPVAPMLTGDAQGIFRADNHGWLFAWSDAYVFQAGPSSAMNWYGTSGTGSQTGAGTRASDPDSMCGDAAMYDAVAGKILTVGGSPDYQDADATSNAHIITLGTPDTDPTVATIGNMAYARAFANGVILPDGTVFITGGQTYAVPFSDANSIYTPELFNPATETFTQLAPMAIPRNYHSVGILLPDATIGNGGGGLCGNCATNHYDMQIFSPPYLYDSSGGLAARPVISSVSTGTVAVGGSFSVTTAAAADAFSVIRLTSTTHTVNTDQRRIALTPTGTAGTTYTFTLPSDPGVAVPGVWYVFAISGGVPSLADYITITA</sequence>
<dbReference type="Pfam" id="PF09118">
    <property type="entry name" value="GO-like_E_set"/>
    <property type="match status" value="1"/>
</dbReference>
<dbReference type="SUPFAM" id="SSF50965">
    <property type="entry name" value="Galactose oxidase, central domain"/>
    <property type="match status" value="1"/>
</dbReference>
<dbReference type="SUPFAM" id="SSF49785">
    <property type="entry name" value="Galactose-binding domain-like"/>
    <property type="match status" value="1"/>
</dbReference>
<feature type="compositionally biased region" description="Low complexity" evidence="1">
    <location>
        <begin position="32"/>
        <end position="41"/>
    </location>
</feature>
<dbReference type="InterPro" id="IPR006652">
    <property type="entry name" value="Kelch_1"/>
</dbReference>
<dbReference type="PANTHER" id="PTHR32208">
    <property type="entry name" value="SECRETED PROTEIN-RELATED"/>
    <property type="match status" value="1"/>
</dbReference>
<dbReference type="InterPro" id="IPR000421">
    <property type="entry name" value="FA58C"/>
</dbReference>
<dbReference type="CDD" id="cd02851">
    <property type="entry name" value="E_set_GO_C"/>
    <property type="match status" value="1"/>
</dbReference>
<feature type="signal peptide" evidence="2">
    <location>
        <begin position="1"/>
        <end position="24"/>
    </location>
</feature>
<keyword evidence="5" id="KW-1185">Reference proteome</keyword>
<accession>A0AA39QSH3</accession>
<dbReference type="AlphaFoldDB" id="A0AA39QSH3"/>
<dbReference type="InterPro" id="IPR014756">
    <property type="entry name" value="Ig_E-set"/>
</dbReference>
<organism evidence="4 5">
    <name type="scientific">Cladonia borealis</name>
    <dbReference type="NCBI Taxonomy" id="184061"/>
    <lineage>
        <taxon>Eukaryota</taxon>
        <taxon>Fungi</taxon>
        <taxon>Dikarya</taxon>
        <taxon>Ascomycota</taxon>
        <taxon>Pezizomycotina</taxon>
        <taxon>Lecanoromycetes</taxon>
        <taxon>OSLEUM clade</taxon>
        <taxon>Lecanoromycetidae</taxon>
        <taxon>Lecanorales</taxon>
        <taxon>Lecanorineae</taxon>
        <taxon>Cladoniaceae</taxon>
        <taxon>Cladonia</taxon>
    </lineage>
</organism>
<dbReference type="EMBL" id="JAFEKC020000025">
    <property type="protein sequence ID" value="KAK0507064.1"/>
    <property type="molecule type" value="Genomic_DNA"/>
</dbReference>
<dbReference type="InterPro" id="IPR013783">
    <property type="entry name" value="Ig-like_fold"/>
</dbReference>
<evidence type="ECO:0000313" key="4">
    <source>
        <dbReference type="EMBL" id="KAK0507064.1"/>
    </source>
</evidence>
<reference evidence="4" key="1">
    <citation type="submission" date="2023-03" db="EMBL/GenBank/DDBJ databases">
        <title>Complete genome of Cladonia borealis.</title>
        <authorList>
            <person name="Park H."/>
        </authorList>
    </citation>
    <scope>NUCLEOTIDE SEQUENCE</scope>
    <source>
        <strain evidence="4">ANT050790</strain>
    </source>
</reference>
<dbReference type="InterPro" id="IPR037293">
    <property type="entry name" value="Gal_Oxidase_central_sf"/>
</dbReference>
<dbReference type="Gene3D" id="2.60.120.260">
    <property type="entry name" value="Galactose-binding domain-like"/>
    <property type="match status" value="1"/>
</dbReference>
<name>A0AA39QSH3_9LECA</name>
<dbReference type="SMART" id="SM00612">
    <property type="entry name" value="Kelch"/>
    <property type="match status" value="2"/>
</dbReference>
<evidence type="ECO:0000313" key="5">
    <source>
        <dbReference type="Proteomes" id="UP001166286"/>
    </source>
</evidence>
<evidence type="ECO:0000256" key="2">
    <source>
        <dbReference type="SAM" id="SignalP"/>
    </source>
</evidence>
<gene>
    <name evidence="4" type="ORF">JMJ35_010522</name>
</gene>
<dbReference type="InterPro" id="IPR011043">
    <property type="entry name" value="Gal_Oxase/kelch_b-propeller"/>
</dbReference>